<gene>
    <name evidence="1" type="ORF">SDC9_168840</name>
</gene>
<sequence>MIFGNRLTQREHAGVRRVVRHALLPAATGFVNDRLGRDEVRLANRKADRVLHLQSFVIHGPDGGAAQVLC</sequence>
<protein>
    <submittedName>
        <fullName evidence="1">Uncharacterized protein</fullName>
    </submittedName>
</protein>
<name>A0A645G3L4_9ZZZZ</name>
<accession>A0A645G3L4</accession>
<proteinExistence type="predicted"/>
<dbReference type="EMBL" id="VSSQ01069449">
    <property type="protein sequence ID" value="MPN21461.1"/>
    <property type="molecule type" value="Genomic_DNA"/>
</dbReference>
<comment type="caution">
    <text evidence="1">The sequence shown here is derived from an EMBL/GenBank/DDBJ whole genome shotgun (WGS) entry which is preliminary data.</text>
</comment>
<organism evidence="1">
    <name type="scientific">bioreactor metagenome</name>
    <dbReference type="NCBI Taxonomy" id="1076179"/>
    <lineage>
        <taxon>unclassified sequences</taxon>
        <taxon>metagenomes</taxon>
        <taxon>ecological metagenomes</taxon>
    </lineage>
</organism>
<reference evidence="1" key="1">
    <citation type="submission" date="2019-08" db="EMBL/GenBank/DDBJ databases">
        <authorList>
            <person name="Kucharzyk K."/>
            <person name="Murdoch R.W."/>
            <person name="Higgins S."/>
            <person name="Loffler F."/>
        </authorList>
    </citation>
    <scope>NUCLEOTIDE SEQUENCE</scope>
</reference>
<dbReference type="AlphaFoldDB" id="A0A645G3L4"/>
<evidence type="ECO:0000313" key="1">
    <source>
        <dbReference type="EMBL" id="MPN21461.1"/>
    </source>
</evidence>